<dbReference type="InterPro" id="IPR003112">
    <property type="entry name" value="Olfac-like_dom"/>
</dbReference>
<keyword evidence="4" id="KW-0175">Coiled coil</keyword>
<evidence type="ECO:0000256" key="1">
    <source>
        <dbReference type="ARBA" id="ARBA00004613"/>
    </source>
</evidence>
<proteinExistence type="predicted"/>
<evidence type="ECO:0000313" key="7">
    <source>
        <dbReference type="Proteomes" id="UP000264820"/>
    </source>
</evidence>
<name>A0A3Q2Z099_HIPCM</name>
<evidence type="ECO:0000313" key="6">
    <source>
        <dbReference type="Ensembl" id="ENSHCOP00000023994.1"/>
    </source>
</evidence>
<dbReference type="AlphaFoldDB" id="A0A3Q2Z099"/>
<dbReference type="OMA" id="IHYHPGD"/>
<dbReference type="Proteomes" id="UP000264820">
    <property type="component" value="Unplaced"/>
</dbReference>
<sequence length="370" mass="42226">MRGHLSTLNVMRYDLLLNNCLYDEACEQNTDSYVCGTKKQEVPEMRSDFPFRSEVRSQLESISARVERVERELEYLENKMPAQSDIEMEEALLEQQIKAAELDQLKRKAKIKVENDCNVALSQIKSLKMVKKMGDNAGSWFKDPVYLLSGIRNDTLLEYASLQSFSEKIAVPPFKVVRLPFSWQGTGHLVYNGFLYYHKADTPNQILKVDLSNGTVVDSTLLPGAGRLPVYSLNTNTYLDMAVDELGLWVIHADPEYGGNLVLTKLDKGNLAVEYIWDTQCKSQDAEGAFIICGTLYVVYNTHYGGRSTVQCLYDIHDTIHSPVVFFPKRYTSHSSIHYHPGDKQLYAWDDGYQTLYKVETRINDQIPDE</sequence>
<reference evidence="6" key="2">
    <citation type="submission" date="2025-09" db="UniProtKB">
        <authorList>
            <consortium name="Ensembl"/>
        </authorList>
    </citation>
    <scope>IDENTIFICATION</scope>
</reference>
<keyword evidence="2" id="KW-0964">Secreted</keyword>
<dbReference type="PANTHER" id="PTHR23192">
    <property type="entry name" value="OLFACTOMEDIN-RELATED"/>
    <property type="match status" value="1"/>
</dbReference>
<feature type="domain" description="Olfactomedin-like" evidence="5">
    <location>
        <begin position="116"/>
        <end position="363"/>
    </location>
</feature>
<dbReference type="GO" id="GO:0007165">
    <property type="term" value="P:signal transduction"/>
    <property type="evidence" value="ECO:0007669"/>
    <property type="project" value="TreeGrafter"/>
</dbReference>
<evidence type="ECO:0000256" key="4">
    <source>
        <dbReference type="SAM" id="Coils"/>
    </source>
</evidence>
<dbReference type="Ensembl" id="ENSHCOT00000026159.1">
    <property type="protein sequence ID" value="ENSHCOP00000023994.1"/>
    <property type="gene ID" value="ENSHCOG00000012962.1"/>
</dbReference>
<keyword evidence="7" id="KW-1185">Reference proteome</keyword>
<dbReference type="PANTHER" id="PTHR23192:SF13">
    <property type="entry name" value="OLFACTOMEDIN-LIKE PROTEIN 1"/>
    <property type="match status" value="1"/>
</dbReference>
<protein>
    <submittedName>
        <fullName evidence="6">Olfactomedin like 1</fullName>
    </submittedName>
</protein>
<dbReference type="SMART" id="SM00284">
    <property type="entry name" value="OLF"/>
    <property type="match status" value="1"/>
</dbReference>
<organism evidence="6 7">
    <name type="scientific">Hippocampus comes</name>
    <name type="common">Tiger tail seahorse</name>
    <dbReference type="NCBI Taxonomy" id="109280"/>
    <lineage>
        <taxon>Eukaryota</taxon>
        <taxon>Metazoa</taxon>
        <taxon>Chordata</taxon>
        <taxon>Craniata</taxon>
        <taxon>Vertebrata</taxon>
        <taxon>Euteleostomi</taxon>
        <taxon>Actinopterygii</taxon>
        <taxon>Neopterygii</taxon>
        <taxon>Teleostei</taxon>
        <taxon>Neoteleostei</taxon>
        <taxon>Acanthomorphata</taxon>
        <taxon>Syngnathiaria</taxon>
        <taxon>Syngnathiformes</taxon>
        <taxon>Syngnathoidei</taxon>
        <taxon>Syngnathidae</taxon>
        <taxon>Hippocampus</taxon>
    </lineage>
</organism>
<comment type="caution">
    <text evidence="3">Lacks conserved residue(s) required for the propagation of feature annotation.</text>
</comment>
<dbReference type="PROSITE" id="PS51132">
    <property type="entry name" value="OLF"/>
    <property type="match status" value="1"/>
</dbReference>
<dbReference type="GO" id="GO:0005615">
    <property type="term" value="C:extracellular space"/>
    <property type="evidence" value="ECO:0007669"/>
    <property type="project" value="TreeGrafter"/>
</dbReference>
<evidence type="ECO:0000256" key="3">
    <source>
        <dbReference type="PROSITE-ProRule" id="PRU00446"/>
    </source>
</evidence>
<dbReference type="GeneTree" id="ENSGT00940000160055"/>
<evidence type="ECO:0000256" key="2">
    <source>
        <dbReference type="ARBA" id="ARBA00022525"/>
    </source>
</evidence>
<evidence type="ECO:0000259" key="5">
    <source>
        <dbReference type="PROSITE" id="PS51132"/>
    </source>
</evidence>
<comment type="subcellular location">
    <subcellularLocation>
        <location evidence="1">Secreted</location>
    </subcellularLocation>
</comment>
<feature type="coiled-coil region" evidence="4">
    <location>
        <begin position="52"/>
        <end position="108"/>
    </location>
</feature>
<accession>A0A3Q2Z099</accession>
<dbReference type="Pfam" id="PF02191">
    <property type="entry name" value="OLF"/>
    <property type="match status" value="1"/>
</dbReference>
<dbReference type="InterPro" id="IPR050605">
    <property type="entry name" value="Olfactomedin-like_domain"/>
</dbReference>
<reference evidence="6" key="1">
    <citation type="submission" date="2025-08" db="UniProtKB">
        <authorList>
            <consortium name="Ensembl"/>
        </authorList>
    </citation>
    <scope>IDENTIFICATION</scope>
</reference>